<dbReference type="InterPro" id="IPR018378">
    <property type="entry name" value="C-type_lectin_CS"/>
</dbReference>
<keyword evidence="2" id="KW-1003">Cell membrane</keyword>
<dbReference type="GeneTree" id="ENSGT00940000158835"/>
<keyword evidence="10 15" id="KW-1133">Transmembrane helix</keyword>
<dbReference type="PANTHER" id="PTHR22803">
    <property type="entry name" value="MANNOSE, PHOSPHOLIPASE, LECTIN RECEPTOR RELATED"/>
    <property type="match status" value="1"/>
</dbReference>
<evidence type="ECO:0000256" key="1">
    <source>
        <dbReference type="ARBA" id="ARBA00004401"/>
    </source>
</evidence>
<evidence type="ECO:0000256" key="3">
    <source>
        <dbReference type="ARBA" id="ARBA00022588"/>
    </source>
</evidence>
<sequence>MIFYISRLSVENFLVFGVKSYLLLNLGHFCIEFSVVGSYSIIMFLLSFPDSTSAGEMFPDTLIPDEGRLGSLLHLDEDRIMVLMWSPLVLNFNNKHTFKIDFLMLHLYFLLPNKGKVWSCCPKNWKSFTSSCYFISSKQRSWKESQENCSTMEAHLVVINSKEEQDFLTWNLNKSHDYFVGLSDPKGQRHWQWIDQTPYNENTMFWHPGEPNRVQERCVVLNYRKQWGWNDIFCAHVQSSICEMMKIYL</sequence>
<evidence type="ECO:0000256" key="11">
    <source>
        <dbReference type="ARBA" id="ARBA00023130"/>
    </source>
</evidence>
<keyword evidence="7" id="KW-0106">Calcium</keyword>
<dbReference type="InterPro" id="IPR050111">
    <property type="entry name" value="C-type_lectin/snaclec_domain"/>
</dbReference>
<dbReference type="Ensembl" id="ENSUPAT00010029729.1">
    <property type="protein sequence ID" value="ENSUPAP00010026117.1"/>
    <property type="gene ID" value="ENSUPAG00010020642.1"/>
</dbReference>
<reference evidence="17" key="1">
    <citation type="submission" date="2025-08" db="UniProtKB">
        <authorList>
            <consortium name="Ensembl"/>
        </authorList>
    </citation>
    <scope>IDENTIFICATION</scope>
</reference>
<evidence type="ECO:0000256" key="12">
    <source>
        <dbReference type="ARBA" id="ARBA00023136"/>
    </source>
</evidence>
<dbReference type="Pfam" id="PF00059">
    <property type="entry name" value="Lectin_C"/>
    <property type="match status" value="1"/>
</dbReference>
<dbReference type="InterPro" id="IPR033989">
    <property type="entry name" value="CD209-like_CTLD"/>
</dbReference>
<keyword evidence="11" id="KW-1064">Adaptive immunity</keyword>
<evidence type="ECO:0000256" key="6">
    <source>
        <dbReference type="ARBA" id="ARBA00022734"/>
    </source>
</evidence>
<organism evidence="17 18">
    <name type="scientific">Urocitellus parryii</name>
    <name type="common">Arctic ground squirrel</name>
    <name type="synonym">Spermophilus parryii</name>
    <dbReference type="NCBI Taxonomy" id="9999"/>
    <lineage>
        <taxon>Eukaryota</taxon>
        <taxon>Metazoa</taxon>
        <taxon>Chordata</taxon>
        <taxon>Craniata</taxon>
        <taxon>Vertebrata</taxon>
        <taxon>Euteleostomi</taxon>
        <taxon>Mammalia</taxon>
        <taxon>Eutheria</taxon>
        <taxon>Euarchontoglires</taxon>
        <taxon>Glires</taxon>
        <taxon>Rodentia</taxon>
        <taxon>Sciuromorpha</taxon>
        <taxon>Sciuridae</taxon>
        <taxon>Xerinae</taxon>
        <taxon>Marmotini</taxon>
        <taxon>Urocitellus</taxon>
    </lineage>
</organism>
<dbReference type="InterPro" id="IPR016186">
    <property type="entry name" value="C-type_lectin-like/link_sf"/>
</dbReference>
<protein>
    <recommendedName>
        <fullName evidence="16">C-type lectin domain-containing protein</fullName>
    </recommendedName>
</protein>
<keyword evidence="13" id="KW-1015">Disulfide bond</keyword>
<dbReference type="FunFam" id="3.10.100.10:FF:000024">
    <property type="entry name" value="C-type lectin domain family 4 member A"/>
    <property type="match status" value="1"/>
</dbReference>
<evidence type="ECO:0000256" key="9">
    <source>
        <dbReference type="ARBA" id="ARBA00022968"/>
    </source>
</evidence>
<accession>A0A8D2IDM0</accession>
<dbReference type="GO" id="GO:0002250">
    <property type="term" value="P:adaptive immune response"/>
    <property type="evidence" value="ECO:0007669"/>
    <property type="project" value="UniProtKB-KW"/>
</dbReference>
<dbReference type="CDD" id="cd03590">
    <property type="entry name" value="CLECT_DC-SIGN_like"/>
    <property type="match status" value="1"/>
</dbReference>
<dbReference type="GO" id="GO:0046872">
    <property type="term" value="F:metal ion binding"/>
    <property type="evidence" value="ECO:0007669"/>
    <property type="project" value="UniProtKB-KW"/>
</dbReference>
<comment type="subcellular location">
    <subcellularLocation>
        <location evidence="1">Cell membrane</location>
        <topology evidence="1">Single-pass type II membrane protein</topology>
    </subcellularLocation>
</comment>
<evidence type="ECO:0000256" key="13">
    <source>
        <dbReference type="ARBA" id="ARBA00023157"/>
    </source>
</evidence>
<keyword evidence="8" id="KW-0391">Immunity</keyword>
<evidence type="ECO:0000256" key="4">
    <source>
        <dbReference type="ARBA" id="ARBA00022692"/>
    </source>
</evidence>
<dbReference type="SUPFAM" id="SSF56436">
    <property type="entry name" value="C-type lectin-like"/>
    <property type="match status" value="1"/>
</dbReference>
<evidence type="ECO:0000313" key="18">
    <source>
        <dbReference type="Proteomes" id="UP000694417"/>
    </source>
</evidence>
<reference evidence="17" key="2">
    <citation type="submission" date="2025-09" db="UniProtKB">
        <authorList>
            <consortium name="Ensembl"/>
        </authorList>
    </citation>
    <scope>IDENTIFICATION</scope>
</reference>
<dbReference type="Gene3D" id="3.10.100.10">
    <property type="entry name" value="Mannose-Binding Protein A, subunit A"/>
    <property type="match status" value="1"/>
</dbReference>
<dbReference type="Proteomes" id="UP000694417">
    <property type="component" value="Unplaced"/>
</dbReference>
<feature type="transmembrane region" description="Helical" evidence="15">
    <location>
        <begin position="21"/>
        <end position="48"/>
    </location>
</feature>
<evidence type="ECO:0000256" key="8">
    <source>
        <dbReference type="ARBA" id="ARBA00022859"/>
    </source>
</evidence>
<keyword evidence="9" id="KW-0735">Signal-anchor</keyword>
<dbReference type="PROSITE" id="PS50041">
    <property type="entry name" value="C_TYPE_LECTIN_2"/>
    <property type="match status" value="1"/>
</dbReference>
<evidence type="ECO:0000259" key="16">
    <source>
        <dbReference type="PROSITE" id="PS50041"/>
    </source>
</evidence>
<proteinExistence type="predicted"/>
<dbReference type="PROSITE" id="PS00615">
    <property type="entry name" value="C_TYPE_LECTIN_1"/>
    <property type="match status" value="1"/>
</dbReference>
<keyword evidence="18" id="KW-1185">Reference proteome</keyword>
<keyword evidence="12 15" id="KW-0472">Membrane</keyword>
<dbReference type="InterPro" id="IPR001304">
    <property type="entry name" value="C-type_lectin-like"/>
</dbReference>
<dbReference type="AlphaFoldDB" id="A0A8D2IDM0"/>
<evidence type="ECO:0000256" key="5">
    <source>
        <dbReference type="ARBA" id="ARBA00022723"/>
    </source>
</evidence>
<keyword evidence="4 15" id="KW-0812">Transmembrane</keyword>
<feature type="domain" description="C-type lectin" evidence="16">
    <location>
        <begin position="128"/>
        <end position="243"/>
    </location>
</feature>
<keyword evidence="6" id="KW-0430">Lectin</keyword>
<keyword evidence="3" id="KW-0399">Innate immunity</keyword>
<keyword evidence="5" id="KW-0479">Metal-binding</keyword>
<evidence type="ECO:0000313" key="17">
    <source>
        <dbReference type="Ensembl" id="ENSUPAP00010026117.1"/>
    </source>
</evidence>
<keyword evidence="14" id="KW-0325">Glycoprotein</keyword>
<dbReference type="GO" id="GO:0030246">
    <property type="term" value="F:carbohydrate binding"/>
    <property type="evidence" value="ECO:0007669"/>
    <property type="project" value="UniProtKB-KW"/>
</dbReference>
<dbReference type="GO" id="GO:0005886">
    <property type="term" value="C:plasma membrane"/>
    <property type="evidence" value="ECO:0007669"/>
    <property type="project" value="UniProtKB-SubCell"/>
</dbReference>
<evidence type="ECO:0000256" key="10">
    <source>
        <dbReference type="ARBA" id="ARBA00022989"/>
    </source>
</evidence>
<dbReference type="InterPro" id="IPR016187">
    <property type="entry name" value="CTDL_fold"/>
</dbReference>
<evidence type="ECO:0000256" key="15">
    <source>
        <dbReference type="SAM" id="Phobius"/>
    </source>
</evidence>
<evidence type="ECO:0000256" key="7">
    <source>
        <dbReference type="ARBA" id="ARBA00022837"/>
    </source>
</evidence>
<dbReference type="GO" id="GO:0045087">
    <property type="term" value="P:innate immune response"/>
    <property type="evidence" value="ECO:0007669"/>
    <property type="project" value="UniProtKB-KW"/>
</dbReference>
<evidence type="ECO:0000256" key="2">
    <source>
        <dbReference type="ARBA" id="ARBA00022475"/>
    </source>
</evidence>
<evidence type="ECO:0000256" key="14">
    <source>
        <dbReference type="ARBA" id="ARBA00023180"/>
    </source>
</evidence>
<dbReference type="SMART" id="SM00034">
    <property type="entry name" value="CLECT"/>
    <property type="match status" value="1"/>
</dbReference>
<name>A0A8D2IDM0_UROPR</name>